<sequence length="103" mass="11256">MVDSPFYSGMHKKRGMNVQVLADPFGRPLWDSAALPGAVHDVRAAREHGVIDALARADVTCWADKGQRGSDGTVRRSHARIRALVELYPLCIWLSAPSAGFVK</sequence>
<evidence type="ECO:0000313" key="4">
    <source>
        <dbReference type="EMBL" id="GGK21147.1"/>
    </source>
</evidence>
<keyword evidence="5" id="KW-1185">Reference proteome</keyword>
<comment type="caution">
    <text evidence="4">The sequence shown here is derived from an EMBL/GenBank/DDBJ whole genome shotgun (WGS) entry which is preliminary data.</text>
</comment>
<organism evidence="4 5">
    <name type="scientific">Streptomyces camponoticapitis</name>
    <dbReference type="NCBI Taxonomy" id="1616125"/>
    <lineage>
        <taxon>Bacteria</taxon>
        <taxon>Bacillati</taxon>
        <taxon>Actinomycetota</taxon>
        <taxon>Actinomycetes</taxon>
        <taxon>Kitasatosporales</taxon>
        <taxon>Streptomycetaceae</taxon>
        <taxon>Streptomyces</taxon>
    </lineage>
</organism>
<gene>
    <name evidence="4" type="ORF">GCM10011583_61370</name>
</gene>
<dbReference type="Proteomes" id="UP000660265">
    <property type="component" value="Unassembled WGS sequence"/>
</dbReference>
<comment type="cofactor">
    <cofactor evidence="1">
        <name>a divalent metal cation</name>
        <dbReference type="ChEBI" id="CHEBI:60240"/>
    </cofactor>
</comment>
<evidence type="ECO:0000256" key="1">
    <source>
        <dbReference type="ARBA" id="ARBA00001968"/>
    </source>
</evidence>
<evidence type="ECO:0000313" key="5">
    <source>
        <dbReference type="Proteomes" id="UP000660265"/>
    </source>
</evidence>
<dbReference type="EMBL" id="BMMV01000025">
    <property type="protein sequence ID" value="GGK21147.1"/>
    <property type="molecule type" value="Genomic_DNA"/>
</dbReference>
<dbReference type="Pfam" id="PF13359">
    <property type="entry name" value="DDE_Tnp_4"/>
    <property type="match status" value="1"/>
</dbReference>
<proteinExistence type="predicted"/>
<feature type="domain" description="DDE Tnp4" evidence="3">
    <location>
        <begin position="4"/>
        <end position="71"/>
    </location>
</feature>
<dbReference type="InterPro" id="IPR027806">
    <property type="entry name" value="HARBI1_dom"/>
</dbReference>
<keyword evidence="2" id="KW-0479">Metal-binding</keyword>
<reference evidence="5" key="1">
    <citation type="journal article" date="2019" name="Int. J. Syst. Evol. Microbiol.">
        <title>The Global Catalogue of Microorganisms (GCM) 10K type strain sequencing project: providing services to taxonomists for standard genome sequencing and annotation.</title>
        <authorList>
            <consortium name="The Broad Institute Genomics Platform"/>
            <consortium name="The Broad Institute Genome Sequencing Center for Infectious Disease"/>
            <person name="Wu L."/>
            <person name="Ma J."/>
        </authorList>
    </citation>
    <scope>NUCLEOTIDE SEQUENCE [LARGE SCALE GENOMIC DNA]</scope>
    <source>
        <strain evidence="5">CGMCC 4.7275</strain>
    </source>
</reference>
<protein>
    <recommendedName>
        <fullName evidence="3">DDE Tnp4 domain-containing protein</fullName>
    </recommendedName>
</protein>
<accession>A0ABQ2EQM3</accession>
<evidence type="ECO:0000259" key="3">
    <source>
        <dbReference type="Pfam" id="PF13359"/>
    </source>
</evidence>
<name>A0ABQ2EQM3_9ACTN</name>
<evidence type="ECO:0000256" key="2">
    <source>
        <dbReference type="ARBA" id="ARBA00022723"/>
    </source>
</evidence>